<dbReference type="InterPro" id="IPR002142">
    <property type="entry name" value="Peptidase_S49"/>
</dbReference>
<evidence type="ECO:0000259" key="5">
    <source>
        <dbReference type="Pfam" id="PF01343"/>
    </source>
</evidence>
<dbReference type="CDD" id="cd07022">
    <property type="entry name" value="S49_Sppa_36K_type"/>
    <property type="match status" value="1"/>
</dbReference>
<sequence>MKMASLFLNRPIALTETSLALLRVEFQGGGNAEAFLGERMAAPDVPYEVIEGIAVIPVSGGLLPGFGLSWSGATYYQDIRCSLAAALQDPAVNSIALIVNSPGGTVSECFDTADLIYQARGDKPIWAILDDVAYSAAYAIASAADFITVPRTGGTGSIGVVGMHVDITASLADAGIKVTTFQYGARKTDSYPTTPLTDPARERMQADIDEMGEMFVALVARNRNISPESVRNTQAATFMGEHGIALGLADQIATPQEAISALLRV</sequence>
<dbReference type="InterPro" id="IPR029045">
    <property type="entry name" value="ClpP/crotonase-like_dom_sf"/>
</dbReference>
<dbReference type="Proteomes" id="UP001516351">
    <property type="component" value="Unassembled WGS sequence"/>
</dbReference>
<protein>
    <submittedName>
        <fullName evidence="6">S49 family peptidase</fullName>
    </submittedName>
</protein>
<feature type="domain" description="Peptidase S49" evidence="5">
    <location>
        <begin position="122"/>
        <end position="261"/>
    </location>
</feature>
<evidence type="ECO:0000256" key="4">
    <source>
        <dbReference type="ARBA" id="ARBA00022825"/>
    </source>
</evidence>
<evidence type="ECO:0000313" key="6">
    <source>
        <dbReference type="EMBL" id="NVN47948.1"/>
    </source>
</evidence>
<dbReference type="InterPro" id="IPR033855">
    <property type="entry name" value="Protein_C"/>
</dbReference>
<comment type="caution">
    <text evidence="6">The sequence shown here is derived from an EMBL/GenBank/DDBJ whole genome shotgun (WGS) entry which is preliminary data.</text>
</comment>
<dbReference type="PANTHER" id="PTHR33209:SF1">
    <property type="entry name" value="PEPTIDASE S49 DOMAIN-CONTAINING PROTEIN"/>
    <property type="match status" value="1"/>
</dbReference>
<proteinExistence type="inferred from homology"/>
<evidence type="ECO:0000256" key="2">
    <source>
        <dbReference type="ARBA" id="ARBA00022670"/>
    </source>
</evidence>
<keyword evidence="7" id="KW-1185">Reference proteome</keyword>
<dbReference type="PANTHER" id="PTHR33209">
    <property type="entry name" value="PROTEASE 4"/>
    <property type="match status" value="1"/>
</dbReference>
<organism evidence="6 7">
    <name type="scientific">Asaia spathodeae</name>
    <dbReference type="NCBI Taxonomy" id="657016"/>
    <lineage>
        <taxon>Bacteria</taxon>
        <taxon>Pseudomonadati</taxon>
        <taxon>Pseudomonadota</taxon>
        <taxon>Alphaproteobacteria</taxon>
        <taxon>Acetobacterales</taxon>
        <taxon>Acetobacteraceae</taxon>
        <taxon>Asaia</taxon>
    </lineage>
</organism>
<dbReference type="Gene3D" id="3.90.226.10">
    <property type="entry name" value="2-enoyl-CoA Hydratase, Chain A, domain 1"/>
    <property type="match status" value="1"/>
</dbReference>
<dbReference type="Pfam" id="PF01343">
    <property type="entry name" value="Peptidase_S49"/>
    <property type="match status" value="1"/>
</dbReference>
<reference evidence="6 7" key="1">
    <citation type="submission" date="2020-06" db="EMBL/GenBank/DDBJ databases">
        <title>Synonyms of Asaia species.</title>
        <authorList>
            <person name="Sombolestani A."/>
        </authorList>
    </citation>
    <scope>NUCLEOTIDE SEQUENCE [LARGE SCALE GENOMIC DNA]</scope>
    <source>
        <strain evidence="6 7">LMG 27047</strain>
    </source>
</reference>
<dbReference type="SUPFAM" id="SSF52096">
    <property type="entry name" value="ClpP/crotonase"/>
    <property type="match status" value="1"/>
</dbReference>
<evidence type="ECO:0000313" key="7">
    <source>
        <dbReference type="Proteomes" id="UP001516351"/>
    </source>
</evidence>
<comment type="similarity">
    <text evidence="1">Belongs to the peptidase S49 family.</text>
</comment>
<dbReference type="Gene3D" id="6.20.330.10">
    <property type="match status" value="1"/>
</dbReference>
<accession>A0ABX2P7L5</accession>
<name>A0ABX2P7L5_9PROT</name>
<dbReference type="RefSeq" id="WP_267312252.1">
    <property type="nucleotide sequence ID" value="NZ_JABXXV010000009.1"/>
</dbReference>
<gene>
    <name evidence="6" type="ORF">HW542_14190</name>
</gene>
<evidence type="ECO:0000256" key="3">
    <source>
        <dbReference type="ARBA" id="ARBA00022801"/>
    </source>
</evidence>
<keyword evidence="4" id="KW-0720">Serine protease</keyword>
<keyword evidence="3" id="KW-0378">Hydrolase</keyword>
<keyword evidence="2" id="KW-0645">Protease</keyword>
<evidence type="ECO:0000256" key="1">
    <source>
        <dbReference type="ARBA" id="ARBA00008683"/>
    </source>
</evidence>
<dbReference type="EMBL" id="JABXXV010000009">
    <property type="protein sequence ID" value="NVN47948.1"/>
    <property type="molecule type" value="Genomic_DNA"/>
</dbReference>